<organism evidence="2 3">
    <name type="scientific">Planotetraspora thailandica</name>
    <dbReference type="NCBI Taxonomy" id="487172"/>
    <lineage>
        <taxon>Bacteria</taxon>
        <taxon>Bacillati</taxon>
        <taxon>Actinomycetota</taxon>
        <taxon>Actinomycetes</taxon>
        <taxon>Streptosporangiales</taxon>
        <taxon>Streptosporangiaceae</taxon>
        <taxon>Planotetraspora</taxon>
    </lineage>
</organism>
<keyword evidence="3" id="KW-1185">Reference proteome</keyword>
<protein>
    <submittedName>
        <fullName evidence="2">Uncharacterized protein</fullName>
    </submittedName>
</protein>
<sequence>MSSLIKQGRGRSGLSKAPEGDPAAPPPEIALPEPRPGEASPGAGGVLAAPGEAVERLREAVPRPYEPVSDGDLLGAQERRDLTTCEAALEHLRLAFWVAGRALQVIRDARLYREAHATFEDYCLDRWSMSRPQAYRLISEWSLAERLLAVSPMGDKVSERHVRELLPVATVHGDDAAELVYATVAQADGVRVTAELLRDVVAIVPTQWDPAAAVLIIREFLDRDGQGDGGSVGRRSPFQTQTTRVRTGLADLATRLRKGKGGDPEQVRAFVADARRLLDQIEQSMS</sequence>
<evidence type="ECO:0000313" key="3">
    <source>
        <dbReference type="Proteomes" id="UP000605992"/>
    </source>
</evidence>
<evidence type="ECO:0000313" key="2">
    <source>
        <dbReference type="EMBL" id="GII59407.1"/>
    </source>
</evidence>
<evidence type="ECO:0000256" key="1">
    <source>
        <dbReference type="SAM" id="MobiDB-lite"/>
    </source>
</evidence>
<accession>A0A8J3Y1Z8</accession>
<reference evidence="2" key="1">
    <citation type="submission" date="2021-01" db="EMBL/GenBank/DDBJ databases">
        <title>Whole genome shotgun sequence of Planotetraspora thailandica NBRC 104271.</title>
        <authorList>
            <person name="Komaki H."/>
            <person name="Tamura T."/>
        </authorList>
    </citation>
    <scope>NUCLEOTIDE SEQUENCE</scope>
    <source>
        <strain evidence="2">NBRC 104271</strain>
    </source>
</reference>
<dbReference type="RefSeq" id="WP_203949468.1">
    <property type="nucleotide sequence ID" value="NZ_BOOR01000085.1"/>
</dbReference>
<feature type="region of interest" description="Disordered" evidence="1">
    <location>
        <begin position="1"/>
        <end position="48"/>
    </location>
</feature>
<dbReference type="Proteomes" id="UP000605992">
    <property type="component" value="Unassembled WGS sequence"/>
</dbReference>
<gene>
    <name evidence="2" type="ORF">Pth03_77960</name>
</gene>
<dbReference type="AlphaFoldDB" id="A0A8J3Y1Z8"/>
<proteinExistence type="predicted"/>
<comment type="caution">
    <text evidence="2">The sequence shown here is derived from an EMBL/GenBank/DDBJ whole genome shotgun (WGS) entry which is preliminary data.</text>
</comment>
<dbReference type="EMBL" id="BOOR01000085">
    <property type="protein sequence ID" value="GII59407.1"/>
    <property type="molecule type" value="Genomic_DNA"/>
</dbReference>
<name>A0A8J3Y1Z8_9ACTN</name>